<feature type="domain" description="Ubiquitin-like" evidence="1">
    <location>
        <begin position="210"/>
        <end position="287"/>
    </location>
</feature>
<feature type="domain" description="Ubiquitin-like" evidence="1">
    <location>
        <begin position="26"/>
        <end position="101"/>
    </location>
</feature>
<dbReference type="GO" id="GO:0043161">
    <property type="term" value="P:proteasome-mediated ubiquitin-dependent protein catabolic process"/>
    <property type="evidence" value="ECO:0007669"/>
    <property type="project" value="TreeGrafter"/>
</dbReference>
<dbReference type="PROSITE" id="PS50053">
    <property type="entry name" value="UBIQUITIN_2"/>
    <property type="match status" value="3"/>
</dbReference>
<dbReference type="GO" id="GO:0031593">
    <property type="term" value="F:polyubiquitin modification-dependent protein binding"/>
    <property type="evidence" value="ECO:0007669"/>
    <property type="project" value="TreeGrafter"/>
</dbReference>
<comment type="caution">
    <text evidence="2">The sequence shown here is derived from an EMBL/GenBank/DDBJ whole genome shotgun (WGS) entry which is preliminary data.</text>
</comment>
<dbReference type="Gene3D" id="3.10.20.90">
    <property type="entry name" value="Phosphatidylinositol 3-kinase Catalytic Subunit, Chain A, domain 1"/>
    <property type="match status" value="3"/>
</dbReference>
<dbReference type="PANTHER" id="PTHR10621">
    <property type="entry name" value="UV EXCISION REPAIR PROTEIN RAD23"/>
    <property type="match status" value="1"/>
</dbReference>
<dbReference type="InterPro" id="IPR000626">
    <property type="entry name" value="Ubiquitin-like_dom"/>
</dbReference>
<dbReference type="InterPro" id="IPR029071">
    <property type="entry name" value="Ubiquitin-like_domsf"/>
</dbReference>
<name>A0AAW2RM49_9LAMI</name>
<dbReference type="GO" id="GO:0070628">
    <property type="term" value="F:proteasome binding"/>
    <property type="evidence" value="ECO:0007669"/>
    <property type="project" value="TreeGrafter"/>
</dbReference>
<evidence type="ECO:0000259" key="1">
    <source>
        <dbReference type="PROSITE" id="PS50053"/>
    </source>
</evidence>
<dbReference type="PROSITE" id="PS00299">
    <property type="entry name" value="UBIQUITIN_1"/>
    <property type="match status" value="1"/>
</dbReference>
<dbReference type="GO" id="GO:0005654">
    <property type="term" value="C:nucleoplasm"/>
    <property type="evidence" value="ECO:0007669"/>
    <property type="project" value="TreeGrafter"/>
</dbReference>
<dbReference type="GO" id="GO:0043130">
    <property type="term" value="F:ubiquitin binding"/>
    <property type="evidence" value="ECO:0007669"/>
    <property type="project" value="TreeGrafter"/>
</dbReference>
<reference evidence="2" key="2">
    <citation type="journal article" date="2024" name="Plant">
        <title>Genomic evolution and insights into agronomic trait innovations of Sesamum species.</title>
        <authorList>
            <person name="Miao H."/>
            <person name="Wang L."/>
            <person name="Qu L."/>
            <person name="Liu H."/>
            <person name="Sun Y."/>
            <person name="Le M."/>
            <person name="Wang Q."/>
            <person name="Wei S."/>
            <person name="Zheng Y."/>
            <person name="Lin W."/>
            <person name="Duan Y."/>
            <person name="Cao H."/>
            <person name="Xiong S."/>
            <person name="Wang X."/>
            <person name="Wei L."/>
            <person name="Li C."/>
            <person name="Ma Q."/>
            <person name="Ju M."/>
            <person name="Zhao R."/>
            <person name="Li G."/>
            <person name="Mu C."/>
            <person name="Tian Q."/>
            <person name="Mei H."/>
            <person name="Zhang T."/>
            <person name="Gao T."/>
            <person name="Zhang H."/>
        </authorList>
    </citation>
    <scope>NUCLEOTIDE SEQUENCE</scope>
    <source>
        <strain evidence="2">G01</strain>
    </source>
</reference>
<dbReference type="SUPFAM" id="SSF54236">
    <property type="entry name" value="Ubiquitin-like"/>
    <property type="match status" value="3"/>
</dbReference>
<feature type="domain" description="Ubiquitin-like" evidence="1">
    <location>
        <begin position="115"/>
        <end position="187"/>
    </location>
</feature>
<dbReference type="AlphaFoldDB" id="A0AAW2RM49"/>
<dbReference type="EMBL" id="JACGWK010000001">
    <property type="protein sequence ID" value="KAL0381147.1"/>
    <property type="molecule type" value="Genomic_DNA"/>
</dbReference>
<dbReference type="Pfam" id="PF00240">
    <property type="entry name" value="ubiquitin"/>
    <property type="match status" value="3"/>
</dbReference>
<dbReference type="CDD" id="cd17039">
    <property type="entry name" value="Ubl_ubiquitin_like"/>
    <property type="match status" value="1"/>
</dbReference>
<sequence>MVPKVELPRIVFIKSHISKTITYDVLEVIFQPSRGSPFYIEVGYFGTVLEIKEKIQKDQSIPLSIQTLIFNGNILQDELNVHNSEILDRSRIHLLVASDAGSRPTKSDELSPSKIQLLLKKPSSKLGIALEMDVNETIRRLKEKIQEMEGVPINRLVVHANGTELHDHKSMQDCELSDNSEIDVAVRSSPVTTTMSRSSSGNMNNGSRKLRIVVVTKCSAEKIPVEVNSSDNVGELRKKLQKLKQDLPQEGYFFIYKQNVMDDDRSFRWHHVCQGDNIEIFSGSVSGGS</sequence>
<dbReference type="SMART" id="SM00213">
    <property type="entry name" value="UBQ"/>
    <property type="match status" value="2"/>
</dbReference>
<reference evidence="2" key="1">
    <citation type="submission" date="2020-06" db="EMBL/GenBank/DDBJ databases">
        <authorList>
            <person name="Li T."/>
            <person name="Hu X."/>
            <person name="Zhang T."/>
            <person name="Song X."/>
            <person name="Zhang H."/>
            <person name="Dai N."/>
            <person name="Sheng W."/>
            <person name="Hou X."/>
            <person name="Wei L."/>
        </authorList>
    </citation>
    <scope>NUCLEOTIDE SEQUENCE</scope>
    <source>
        <strain evidence="2">G01</strain>
        <tissue evidence="2">Leaf</tissue>
    </source>
</reference>
<proteinExistence type="predicted"/>
<protein>
    <submittedName>
        <fullName evidence="2">Ubiquitin domain-containing protein 7SL RNA1</fullName>
    </submittedName>
</protein>
<evidence type="ECO:0000313" key="2">
    <source>
        <dbReference type="EMBL" id="KAL0381147.1"/>
    </source>
</evidence>
<dbReference type="GO" id="GO:0005829">
    <property type="term" value="C:cytosol"/>
    <property type="evidence" value="ECO:0007669"/>
    <property type="project" value="TreeGrafter"/>
</dbReference>
<dbReference type="InterPro" id="IPR019954">
    <property type="entry name" value="Ubiquitin_CS"/>
</dbReference>
<accession>A0AAW2RM49</accession>
<gene>
    <name evidence="2" type="ORF">Sangu_0179000</name>
</gene>
<organism evidence="2">
    <name type="scientific">Sesamum angustifolium</name>
    <dbReference type="NCBI Taxonomy" id="2727405"/>
    <lineage>
        <taxon>Eukaryota</taxon>
        <taxon>Viridiplantae</taxon>
        <taxon>Streptophyta</taxon>
        <taxon>Embryophyta</taxon>
        <taxon>Tracheophyta</taxon>
        <taxon>Spermatophyta</taxon>
        <taxon>Magnoliopsida</taxon>
        <taxon>eudicotyledons</taxon>
        <taxon>Gunneridae</taxon>
        <taxon>Pentapetalae</taxon>
        <taxon>asterids</taxon>
        <taxon>lamiids</taxon>
        <taxon>Lamiales</taxon>
        <taxon>Pedaliaceae</taxon>
        <taxon>Sesamum</taxon>
    </lineage>
</organism>
<dbReference type="PANTHER" id="PTHR10621:SF38">
    <property type="entry name" value="UBIQUITIN DOMAIN-CONTAINING PROTEIN 7SL RNA1-RELATED"/>
    <property type="match status" value="1"/>
</dbReference>